<evidence type="ECO:0000313" key="2">
    <source>
        <dbReference type="EMBL" id="SER65809.1"/>
    </source>
</evidence>
<dbReference type="Proteomes" id="UP000198815">
    <property type="component" value="Unassembled WGS sequence"/>
</dbReference>
<evidence type="ECO:0000313" key="3">
    <source>
        <dbReference type="Proteomes" id="UP000198815"/>
    </source>
</evidence>
<feature type="transmembrane region" description="Helical" evidence="1">
    <location>
        <begin position="274"/>
        <end position="296"/>
    </location>
</feature>
<dbReference type="STRING" id="64702.SAMN05443377_10535"/>
<keyword evidence="3" id="KW-1185">Reference proteome</keyword>
<sequence length="428" mass="45930">MLGCAARRPRRPGWLIGCWLLTRATMLCLFLALATFIRNDVVYYADSVLTRPWPILDDIRGVLTEYPTGSVWFLQLVSWSSARDTDAYVLVFALLLAALDALAAAALYLFESRTAAWLWAGAGALLGPLLWFRFDLVPALCVLAALYWLRRRPALAGALLAVGAGLKLWPALLLVPMVGVSAPARRRMLGFGITGLVLTTISVASQGLARTLSPLGYQSQRGLQIESVWATPLMVSRLWSGSGGPHVEYSQFQAYEIFGSSVGAWERGASVSTVLVVLLAAIFVWLIGLGGVGLPGHRLPLVEDDRHEHAILLAGLALVCAFLVADKTLSPQYLTWIFGPLVLAIARLAHSRQRAPVPWLAVLGAATIGLTQLIYPLSYGGLVSSVDPNAGSTLLLALRNGALIALTAYSLAQALRLSMRVGVGTAPQ</sequence>
<dbReference type="AlphaFoldDB" id="A0A1H9R183"/>
<feature type="transmembrane region" description="Helical" evidence="1">
    <location>
        <begin position="117"/>
        <end position="148"/>
    </location>
</feature>
<proteinExistence type="predicted"/>
<accession>A0A1H9R183</accession>
<feature type="transmembrane region" description="Helical" evidence="1">
    <location>
        <begin position="331"/>
        <end position="350"/>
    </location>
</feature>
<reference evidence="3" key="1">
    <citation type="submission" date="2016-10" db="EMBL/GenBank/DDBJ databases">
        <authorList>
            <person name="Varghese N."/>
            <person name="Submissions S."/>
        </authorList>
    </citation>
    <scope>NUCLEOTIDE SEQUENCE [LARGE SCALE GENOMIC DNA]</scope>
    <source>
        <strain evidence="3">DSM 16859</strain>
    </source>
</reference>
<protein>
    <recommendedName>
        <fullName evidence="4">DUF2029 domain-containing protein</fullName>
    </recommendedName>
</protein>
<feature type="transmembrane region" description="Helical" evidence="1">
    <location>
        <begin position="390"/>
        <end position="412"/>
    </location>
</feature>
<feature type="transmembrane region" description="Helical" evidence="1">
    <location>
        <begin position="12"/>
        <end position="37"/>
    </location>
</feature>
<gene>
    <name evidence="2" type="ORF">SAMN05443377_10535</name>
</gene>
<organism evidence="2 3">
    <name type="scientific">Propionibacterium cyclohexanicum</name>
    <dbReference type="NCBI Taxonomy" id="64702"/>
    <lineage>
        <taxon>Bacteria</taxon>
        <taxon>Bacillati</taxon>
        <taxon>Actinomycetota</taxon>
        <taxon>Actinomycetes</taxon>
        <taxon>Propionibacteriales</taxon>
        <taxon>Propionibacteriaceae</taxon>
        <taxon>Propionibacterium</taxon>
    </lineage>
</organism>
<dbReference type="EMBL" id="FOGZ01000005">
    <property type="protein sequence ID" value="SER65809.1"/>
    <property type="molecule type" value="Genomic_DNA"/>
</dbReference>
<keyword evidence="1" id="KW-0472">Membrane</keyword>
<keyword evidence="1" id="KW-0812">Transmembrane</keyword>
<feature type="transmembrane region" description="Helical" evidence="1">
    <location>
        <begin position="357"/>
        <end position="378"/>
    </location>
</feature>
<feature type="transmembrane region" description="Helical" evidence="1">
    <location>
        <begin position="154"/>
        <end position="176"/>
    </location>
</feature>
<evidence type="ECO:0008006" key="4">
    <source>
        <dbReference type="Google" id="ProtNLM"/>
    </source>
</evidence>
<feature type="transmembrane region" description="Helical" evidence="1">
    <location>
        <begin position="308"/>
        <end position="325"/>
    </location>
</feature>
<feature type="transmembrane region" description="Helical" evidence="1">
    <location>
        <begin position="87"/>
        <end position="110"/>
    </location>
</feature>
<name>A0A1H9R183_9ACTN</name>
<evidence type="ECO:0000256" key="1">
    <source>
        <dbReference type="SAM" id="Phobius"/>
    </source>
</evidence>
<keyword evidence="1" id="KW-1133">Transmembrane helix</keyword>
<feature type="transmembrane region" description="Helical" evidence="1">
    <location>
        <begin position="188"/>
        <end position="209"/>
    </location>
</feature>